<proteinExistence type="inferred from homology"/>
<comment type="function">
    <text evidence="6 9">Catalyzes cyclization of the linear tetrapyrrole, hydroxymethylbilane, to the macrocyclic uroporphyrinogen III.</text>
</comment>
<gene>
    <name evidence="11" type="ORF">F4V44_13715</name>
</gene>
<dbReference type="EMBL" id="VYKL01000020">
    <property type="protein sequence ID" value="KAA9023153.1"/>
    <property type="molecule type" value="Genomic_DNA"/>
</dbReference>
<comment type="pathway">
    <text evidence="1 9">Porphyrin-containing compound metabolism; protoporphyrin-IX biosynthesis; coproporphyrinogen-III from 5-aminolevulinate: step 3/4.</text>
</comment>
<keyword evidence="4 9" id="KW-0456">Lyase</keyword>
<dbReference type="InterPro" id="IPR036108">
    <property type="entry name" value="4pyrrol_syn_uPrphyn_synt_sf"/>
</dbReference>
<evidence type="ECO:0000256" key="6">
    <source>
        <dbReference type="ARBA" id="ARBA00037589"/>
    </source>
</evidence>
<evidence type="ECO:0000313" key="11">
    <source>
        <dbReference type="EMBL" id="KAA9023153.1"/>
    </source>
</evidence>
<dbReference type="CDD" id="cd06578">
    <property type="entry name" value="HemD"/>
    <property type="match status" value="1"/>
</dbReference>
<dbReference type="InterPro" id="IPR003754">
    <property type="entry name" value="4pyrrol_synth_uPrphyn_synth"/>
</dbReference>
<dbReference type="PANTHER" id="PTHR38042">
    <property type="entry name" value="UROPORPHYRINOGEN-III SYNTHASE, CHLOROPLASTIC"/>
    <property type="match status" value="1"/>
</dbReference>
<comment type="catalytic activity">
    <reaction evidence="8 9">
        <text>hydroxymethylbilane = uroporphyrinogen III + H2O</text>
        <dbReference type="Rhea" id="RHEA:18965"/>
        <dbReference type="ChEBI" id="CHEBI:15377"/>
        <dbReference type="ChEBI" id="CHEBI:57308"/>
        <dbReference type="ChEBI" id="CHEBI:57845"/>
        <dbReference type="EC" id="4.2.1.75"/>
    </reaction>
</comment>
<accession>A0A5J5HSM9</accession>
<feature type="domain" description="Tetrapyrrole biosynthesis uroporphyrinogen III synthase" evidence="10">
    <location>
        <begin position="26"/>
        <end position="248"/>
    </location>
</feature>
<evidence type="ECO:0000256" key="9">
    <source>
        <dbReference type="RuleBase" id="RU366031"/>
    </source>
</evidence>
<sequence>MTASFPLKNKSVLVPRGKSQAKGFSDIVRKYGGTPVEIPLLAFRSAELTVELKNIMNKLHTYDWVIFTSSVTVATFLSNWPQGSPLPKQIAAIGEKTAQALVEKGLKVDFIPAKYVAEEFVMEFSPLMKEGMKVLIPKGNLARDYISTGLSKVGAKVDEIIIYETFFPDESKAKLAQMLKEKKLDIIPFTSPSTVNHFMEVVKENGLSDRIDSCIFACIGPVAQKRAESFGLTIHAVPSVYTVEKMLEAVADYLGKESLL</sequence>
<comment type="similarity">
    <text evidence="2 9">Belongs to the uroporphyrinogen-III synthase family.</text>
</comment>
<dbReference type="EC" id="4.2.1.75" evidence="3 9"/>
<evidence type="ECO:0000256" key="2">
    <source>
        <dbReference type="ARBA" id="ARBA00008133"/>
    </source>
</evidence>
<evidence type="ECO:0000256" key="7">
    <source>
        <dbReference type="ARBA" id="ARBA00040167"/>
    </source>
</evidence>
<dbReference type="InterPro" id="IPR039793">
    <property type="entry name" value="UROS/Hem4"/>
</dbReference>
<dbReference type="GO" id="GO:0004852">
    <property type="term" value="F:uroporphyrinogen-III synthase activity"/>
    <property type="evidence" value="ECO:0007669"/>
    <property type="project" value="UniProtKB-UniRule"/>
</dbReference>
<dbReference type="UniPathway" id="UPA00251">
    <property type="reaction ID" value="UER00320"/>
</dbReference>
<dbReference type="GO" id="GO:0006780">
    <property type="term" value="P:uroporphyrinogen III biosynthetic process"/>
    <property type="evidence" value="ECO:0007669"/>
    <property type="project" value="UniProtKB-UniRule"/>
</dbReference>
<dbReference type="OrthoDB" id="9815856at2"/>
<evidence type="ECO:0000313" key="12">
    <source>
        <dbReference type="Proteomes" id="UP000326671"/>
    </source>
</evidence>
<name>A0A5J5HSM9_9BACI</name>
<evidence type="ECO:0000259" key="10">
    <source>
        <dbReference type="Pfam" id="PF02602"/>
    </source>
</evidence>
<dbReference type="SUPFAM" id="SSF69618">
    <property type="entry name" value="HemD-like"/>
    <property type="match status" value="1"/>
</dbReference>
<evidence type="ECO:0000256" key="5">
    <source>
        <dbReference type="ARBA" id="ARBA00023244"/>
    </source>
</evidence>
<evidence type="ECO:0000256" key="3">
    <source>
        <dbReference type="ARBA" id="ARBA00013109"/>
    </source>
</evidence>
<protein>
    <recommendedName>
        <fullName evidence="7 9">Uroporphyrinogen-III synthase</fullName>
        <ecNumber evidence="3 9">4.2.1.75</ecNumber>
    </recommendedName>
</protein>
<evidence type="ECO:0000256" key="1">
    <source>
        <dbReference type="ARBA" id="ARBA00004772"/>
    </source>
</evidence>
<dbReference type="AlphaFoldDB" id="A0A5J5HSM9"/>
<dbReference type="Proteomes" id="UP000326671">
    <property type="component" value="Unassembled WGS sequence"/>
</dbReference>
<reference evidence="11 12" key="1">
    <citation type="submission" date="2019-09" db="EMBL/GenBank/DDBJ databases">
        <title>Whole genome sequences of isolates from the Mars Exploration Rovers.</title>
        <authorList>
            <person name="Seuylemezian A."/>
            <person name="Vaishampayan P."/>
        </authorList>
    </citation>
    <scope>NUCLEOTIDE SEQUENCE [LARGE SCALE GENOMIC DNA]</scope>
    <source>
        <strain evidence="11 12">MER_TA_151</strain>
    </source>
</reference>
<evidence type="ECO:0000256" key="8">
    <source>
        <dbReference type="ARBA" id="ARBA00048617"/>
    </source>
</evidence>
<keyword evidence="5 9" id="KW-0627">Porphyrin biosynthesis</keyword>
<comment type="caution">
    <text evidence="11">The sequence shown here is derived from an EMBL/GenBank/DDBJ whole genome shotgun (WGS) entry which is preliminary data.</text>
</comment>
<dbReference type="Gene3D" id="3.40.50.10090">
    <property type="match status" value="2"/>
</dbReference>
<evidence type="ECO:0000256" key="4">
    <source>
        <dbReference type="ARBA" id="ARBA00023239"/>
    </source>
</evidence>
<dbReference type="RefSeq" id="WP_150440591.1">
    <property type="nucleotide sequence ID" value="NZ_VYKL01000020.1"/>
</dbReference>
<dbReference type="Pfam" id="PF02602">
    <property type="entry name" value="HEM4"/>
    <property type="match status" value="1"/>
</dbReference>
<keyword evidence="12" id="KW-1185">Reference proteome</keyword>
<dbReference type="GO" id="GO:0006782">
    <property type="term" value="P:protoporphyrinogen IX biosynthetic process"/>
    <property type="evidence" value="ECO:0007669"/>
    <property type="project" value="UniProtKB-UniRule"/>
</dbReference>
<dbReference type="PANTHER" id="PTHR38042:SF1">
    <property type="entry name" value="UROPORPHYRINOGEN-III SYNTHASE, CHLOROPLASTIC"/>
    <property type="match status" value="1"/>
</dbReference>
<organism evidence="11 12">
    <name type="scientific">Niallia endozanthoxylica</name>
    <dbReference type="NCBI Taxonomy" id="2036016"/>
    <lineage>
        <taxon>Bacteria</taxon>
        <taxon>Bacillati</taxon>
        <taxon>Bacillota</taxon>
        <taxon>Bacilli</taxon>
        <taxon>Bacillales</taxon>
        <taxon>Bacillaceae</taxon>
        <taxon>Niallia</taxon>
    </lineage>
</organism>